<evidence type="ECO:0000313" key="2">
    <source>
        <dbReference type="Proteomes" id="UP000320055"/>
    </source>
</evidence>
<dbReference type="AlphaFoldDB" id="A0A563W0P4"/>
<gene>
    <name evidence="1" type="ORF">H1P_550014</name>
</gene>
<evidence type="ECO:0000313" key="1">
    <source>
        <dbReference type="EMBL" id="VEP17103.1"/>
    </source>
</evidence>
<dbReference type="RefSeq" id="WP_186375916.1">
    <property type="nucleotide sequence ID" value="NZ_LR213814.1"/>
</dbReference>
<proteinExistence type="predicted"/>
<organism evidence="1 2">
    <name type="scientific">Hyella patelloides LEGE 07179</name>
    <dbReference type="NCBI Taxonomy" id="945734"/>
    <lineage>
        <taxon>Bacteria</taxon>
        <taxon>Bacillati</taxon>
        <taxon>Cyanobacteriota</taxon>
        <taxon>Cyanophyceae</taxon>
        <taxon>Pleurocapsales</taxon>
        <taxon>Hyellaceae</taxon>
        <taxon>Hyella</taxon>
    </lineage>
</organism>
<sequence>MTLILERTTATDNKFGNMCNKLEMMIEDVKTDIPYDCLTSYDLDEYAEQYSVDNREGRLEDLETRVSDLEP</sequence>
<dbReference type="EMBL" id="CAACVJ010000501">
    <property type="protein sequence ID" value="VEP17103.1"/>
    <property type="molecule type" value="Genomic_DNA"/>
</dbReference>
<name>A0A563W0P4_9CYAN</name>
<protein>
    <submittedName>
        <fullName evidence="1">Uncharacterized protein</fullName>
    </submittedName>
</protein>
<keyword evidence="2" id="KW-1185">Reference proteome</keyword>
<reference evidence="1 2" key="1">
    <citation type="submission" date="2019-01" db="EMBL/GenBank/DDBJ databases">
        <authorList>
            <person name="Brito A."/>
        </authorList>
    </citation>
    <scope>NUCLEOTIDE SEQUENCE [LARGE SCALE GENOMIC DNA]</scope>
    <source>
        <strain evidence="1">1</strain>
    </source>
</reference>
<accession>A0A563W0P4</accession>
<dbReference type="Proteomes" id="UP000320055">
    <property type="component" value="Unassembled WGS sequence"/>
</dbReference>